<dbReference type="Pfam" id="PF19054">
    <property type="entry name" value="DUF5753"/>
    <property type="match status" value="1"/>
</dbReference>
<evidence type="ECO:0000259" key="1">
    <source>
        <dbReference type="PROSITE" id="PS50943"/>
    </source>
</evidence>
<dbReference type="InterPro" id="IPR001387">
    <property type="entry name" value="Cro/C1-type_HTH"/>
</dbReference>
<dbReference type="PROSITE" id="PS50943">
    <property type="entry name" value="HTH_CROC1"/>
    <property type="match status" value="1"/>
</dbReference>
<accession>A0ABZ1YVY5</accession>
<dbReference type="SUPFAM" id="SSF47413">
    <property type="entry name" value="lambda repressor-like DNA-binding domains"/>
    <property type="match status" value="1"/>
</dbReference>
<keyword evidence="3" id="KW-1185">Reference proteome</keyword>
<organism evidence="2 3">
    <name type="scientific">Nocardia vinacea</name>
    <dbReference type="NCBI Taxonomy" id="96468"/>
    <lineage>
        <taxon>Bacteria</taxon>
        <taxon>Bacillati</taxon>
        <taxon>Actinomycetota</taxon>
        <taxon>Actinomycetes</taxon>
        <taxon>Mycobacteriales</taxon>
        <taxon>Nocardiaceae</taxon>
        <taxon>Nocardia</taxon>
    </lineage>
</organism>
<dbReference type="SMART" id="SM00530">
    <property type="entry name" value="HTH_XRE"/>
    <property type="match status" value="1"/>
</dbReference>
<dbReference type="RefSeq" id="WP_329409602.1">
    <property type="nucleotide sequence ID" value="NZ_CP109441.1"/>
</dbReference>
<name>A0ABZ1YVY5_9NOCA</name>
<evidence type="ECO:0000313" key="2">
    <source>
        <dbReference type="EMBL" id="WUV46042.1"/>
    </source>
</evidence>
<evidence type="ECO:0000313" key="3">
    <source>
        <dbReference type="Proteomes" id="UP001432062"/>
    </source>
</evidence>
<feature type="domain" description="HTH cro/C1-type" evidence="1">
    <location>
        <begin position="25"/>
        <end position="80"/>
    </location>
</feature>
<dbReference type="InterPro" id="IPR010982">
    <property type="entry name" value="Lambda_DNA-bd_dom_sf"/>
</dbReference>
<dbReference type="CDD" id="cd00093">
    <property type="entry name" value="HTH_XRE"/>
    <property type="match status" value="1"/>
</dbReference>
<sequence>MTTEDDDGPEDNGTTLPRRQLGRLLREARTQAGLSLEVAARTLGWGNATISRLENGRNKTVRATDLDALGGLYGADAEDLAAWKELAGQAPVRSWLRTYSDVLSPNFNTYVELESAASELAVFQPLIIPGLLQTNDYAQAMNRAVQPRVSETDLGRLAAVRARRQHLLTRPRNPCKLTAVIHENALRTIIGNPQVMADQCRHTADMSTLDNIELRILRQEAGLPIGRLVTPFIVMTFPKDAQGKPVEPSVIYAESYTGDAYLEKRDDVQRCRHAFHTLVRATMDARSSRVLLREMARSYNGER</sequence>
<protein>
    <submittedName>
        <fullName evidence="2">Helix-turn-helix domain-containing protein</fullName>
    </submittedName>
</protein>
<dbReference type="Pfam" id="PF13560">
    <property type="entry name" value="HTH_31"/>
    <property type="match status" value="1"/>
</dbReference>
<gene>
    <name evidence="2" type="ORF">OG563_44405</name>
</gene>
<proteinExistence type="predicted"/>
<dbReference type="Proteomes" id="UP001432062">
    <property type="component" value="Chromosome"/>
</dbReference>
<dbReference type="EMBL" id="CP109441">
    <property type="protein sequence ID" value="WUV46042.1"/>
    <property type="molecule type" value="Genomic_DNA"/>
</dbReference>
<dbReference type="Gene3D" id="1.10.260.40">
    <property type="entry name" value="lambda repressor-like DNA-binding domains"/>
    <property type="match status" value="1"/>
</dbReference>
<reference evidence="2" key="1">
    <citation type="submission" date="2022-10" db="EMBL/GenBank/DDBJ databases">
        <title>The complete genomes of actinobacterial strains from the NBC collection.</title>
        <authorList>
            <person name="Joergensen T.S."/>
            <person name="Alvarez Arevalo M."/>
            <person name="Sterndorff E.B."/>
            <person name="Faurdal D."/>
            <person name="Vuksanovic O."/>
            <person name="Mourched A.-S."/>
            <person name="Charusanti P."/>
            <person name="Shaw S."/>
            <person name="Blin K."/>
            <person name="Weber T."/>
        </authorList>
    </citation>
    <scope>NUCLEOTIDE SEQUENCE</scope>
    <source>
        <strain evidence="2">NBC_01482</strain>
    </source>
</reference>
<dbReference type="InterPro" id="IPR043917">
    <property type="entry name" value="DUF5753"/>
</dbReference>